<evidence type="ECO:0000256" key="2">
    <source>
        <dbReference type="ARBA" id="ARBA00022490"/>
    </source>
</evidence>
<dbReference type="Pfam" id="PF06857">
    <property type="entry name" value="ACP"/>
    <property type="match status" value="1"/>
</dbReference>
<dbReference type="PIRSF" id="PIRSF002736">
    <property type="entry name" value="Citrt_lyas_gamma"/>
    <property type="match status" value="1"/>
</dbReference>
<accession>A0A174AJ24</accession>
<proteinExistence type="inferred from homology"/>
<comment type="similarity">
    <text evidence="4">Belongs to the CitD family.</text>
</comment>
<dbReference type="GO" id="GO:0016829">
    <property type="term" value="F:lyase activity"/>
    <property type="evidence" value="ECO:0007669"/>
    <property type="project" value="UniProtKB-KW"/>
</dbReference>
<dbReference type="NCBIfam" id="NF009726">
    <property type="entry name" value="PRK13253.1"/>
    <property type="match status" value="1"/>
</dbReference>
<evidence type="ECO:0000313" key="10">
    <source>
        <dbReference type="Proteomes" id="UP000768180"/>
    </source>
</evidence>
<keyword evidence="3 4" id="KW-0597">Phosphoprotein</keyword>
<reference evidence="6 9" key="1">
    <citation type="submission" date="2015-09" db="EMBL/GenBank/DDBJ databases">
        <authorList>
            <consortium name="Pathogen Informatics"/>
        </authorList>
    </citation>
    <scope>NUCLEOTIDE SEQUENCE [LARGE SCALE GENOMIC DNA]</scope>
    <source>
        <strain evidence="6 9">2789STDY5608849</strain>
    </source>
</reference>
<keyword evidence="10" id="KW-1185">Reference proteome</keyword>
<protein>
    <recommendedName>
        <fullName evidence="4">Citrate lyase acyl carrier protein</fullName>
    </recommendedName>
    <alternativeName>
        <fullName evidence="4">Citrate lyase gamma chain</fullName>
    </alternativeName>
</protein>
<keyword evidence="6" id="KW-0456">Lyase</keyword>
<keyword evidence="2 4" id="KW-0963">Cytoplasm</keyword>
<evidence type="ECO:0000256" key="5">
    <source>
        <dbReference type="PIRSR" id="PIRSR002736-50"/>
    </source>
</evidence>
<reference evidence="7" key="4">
    <citation type="submission" date="2022-01" db="EMBL/GenBank/DDBJ databases">
        <title>Collection of gut derived symbiotic bacterial strains cultured from healthy donors.</title>
        <authorList>
            <person name="Lin H."/>
            <person name="Kohout C."/>
            <person name="Waligurski E."/>
            <person name="Pamer E.G."/>
        </authorList>
    </citation>
    <scope>NUCLEOTIDE SEQUENCE</scope>
    <source>
        <strain evidence="7">DFI.5.49</strain>
    </source>
</reference>
<dbReference type="RefSeq" id="WP_055226572.1">
    <property type="nucleotide sequence ID" value="NZ_CABJFB010000012.1"/>
</dbReference>
<dbReference type="HAMAP" id="MF_00805">
    <property type="entry name" value="CitD"/>
    <property type="match status" value="1"/>
</dbReference>
<evidence type="ECO:0000313" key="6">
    <source>
        <dbReference type="EMBL" id="CUN87660.1"/>
    </source>
</evidence>
<gene>
    <name evidence="4 6" type="primary">citD</name>
    <name evidence="6" type="ORF">ERS852406_00822</name>
    <name evidence="8" type="ORF">G5B05_06360</name>
    <name evidence="7" type="ORF">L0N21_10865</name>
</gene>
<evidence type="ECO:0000313" key="9">
    <source>
        <dbReference type="Proteomes" id="UP000095706"/>
    </source>
</evidence>
<dbReference type="InterPro" id="IPR023439">
    <property type="entry name" value="Mal_deCO2ase/Cit_lyase_ACP"/>
</dbReference>
<dbReference type="Proteomes" id="UP000768180">
    <property type="component" value="Unassembled WGS sequence"/>
</dbReference>
<dbReference type="AlphaFoldDB" id="A0A174AJ24"/>
<evidence type="ECO:0000256" key="3">
    <source>
        <dbReference type="ARBA" id="ARBA00022553"/>
    </source>
</evidence>
<sequence length="99" mass="10666">MEIEKAAVAGTLESSDCMVTVEDGDGNIDLVLESTVIHQYGNQIRHVVLDTLKSLGVQNVKIKIVDKGALDCTIRARVEAAVYRSAGQSEQLPWGGAIR</sequence>
<comment type="subunit">
    <text evidence="4">Oligomer with a subunit composition of (alpha,beta,gamma)6.</text>
</comment>
<name>A0A174AJ24_9FIRM</name>
<dbReference type="EMBL" id="JAKNFS010000014">
    <property type="protein sequence ID" value="MCG4766003.1"/>
    <property type="molecule type" value="Genomic_DNA"/>
</dbReference>
<organism evidence="6 9">
    <name type="scientific">Fusicatenibacter saccharivorans</name>
    <dbReference type="NCBI Taxonomy" id="1150298"/>
    <lineage>
        <taxon>Bacteria</taxon>
        <taxon>Bacillati</taxon>
        <taxon>Bacillota</taxon>
        <taxon>Clostridia</taxon>
        <taxon>Lachnospirales</taxon>
        <taxon>Lachnospiraceae</taxon>
        <taxon>Fusicatenibacter</taxon>
    </lineage>
</organism>
<evidence type="ECO:0000256" key="1">
    <source>
        <dbReference type="ARBA" id="ARBA00004496"/>
    </source>
</evidence>
<feature type="modified residue" description="O-(phosphoribosyl dephospho-coenzyme A)serine" evidence="4 5">
    <location>
        <position position="14"/>
    </location>
</feature>
<reference evidence="8" key="3">
    <citation type="submission" date="2020-02" db="EMBL/GenBank/DDBJ databases">
        <authorList>
            <person name="Littmann E."/>
            <person name="Sorbara M."/>
        </authorList>
    </citation>
    <scope>NUCLEOTIDE SEQUENCE</scope>
    <source>
        <strain evidence="8">MSK.14.54</strain>
    </source>
</reference>
<dbReference type="Proteomes" id="UP000095706">
    <property type="component" value="Unassembled WGS sequence"/>
</dbReference>
<reference evidence="8 10" key="2">
    <citation type="journal article" date="2020" name="Cell Host Microbe">
        <title>Functional and Genomic Variation between Human-Derived Isolates of Lachnospiraceae Reveals Inter- and Intra-Species Diversity.</title>
        <authorList>
            <person name="Sorbara M.T."/>
            <person name="Littmann E.R."/>
            <person name="Fontana E."/>
            <person name="Moody T.U."/>
            <person name="Kohout C.E."/>
            <person name="Gjonbalaj M."/>
            <person name="Eaton V."/>
            <person name="Seok R."/>
            <person name="Leiner I.M."/>
            <person name="Pamer E.G."/>
        </authorList>
    </citation>
    <scope>NUCLEOTIDE SEQUENCE [LARGE SCALE GENOMIC DNA]</scope>
    <source>
        <strain evidence="8 10">MSK.14.54</strain>
    </source>
</reference>
<dbReference type="InterPro" id="IPR006495">
    <property type="entry name" value="CitD"/>
</dbReference>
<dbReference type="EMBL" id="JAAITQ010000008">
    <property type="protein sequence ID" value="NSE16039.1"/>
    <property type="molecule type" value="Genomic_DNA"/>
</dbReference>
<dbReference type="NCBIfam" id="TIGR01608">
    <property type="entry name" value="citD"/>
    <property type="match status" value="1"/>
</dbReference>
<evidence type="ECO:0000313" key="7">
    <source>
        <dbReference type="EMBL" id="MCG4766003.1"/>
    </source>
</evidence>
<comment type="subcellular location">
    <subcellularLocation>
        <location evidence="1 4">Cytoplasm</location>
    </subcellularLocation>
</comment>
<dbReference type="Proteomes" id="UP001199915">
    <property type="component" value="Unassembled WGS sequence"/>
</dbReference>
<comment type="function">
    <text evidence="4">Covalent carrier of the coenzyme of citrate lyase.</text>
</comment>
<dbReference type="EMBL" id="CYYV01000004">
    <property type="protein sequence ID" value="CUN87660.1"/>
    <property type="molecule type" value="Genomic_DNA"/>
</dbReference>
<evidence type="ECO:0000256" key="4">
    <source>
        <dbReference type="HAMAP-Rule" id="MF_00805"/>
    </source>
</evidence>
<dbReference type="GO" id="GO:0005737">
    <property type="term" value="C:cytoplasm"/>
    <property type="evidence" value="ECO:0007669"/>
    <property type="project" value="UniProtKB-SubCell"/>
</dbReference>
<evidence type="ECO:0000313" key="8">
    <source>
        <dbReference type="EMBL" id="NSE16039.1"/>
    </source>
</evidence>